<feature type="compositionally biased region" description="Polar residues" evidence="5">
    <location>
        <begin position="581"/>
        <end position="591"/>
    </location>
</feature>
<dbReference type="InterPro" id="IPR000719">
    <property type="entry name" value="Prot_kinase_dom"/>
</dbReference>
<dbReference type="GO" id="GO:0005524">
    <property type="term" value="F:ATP binding"/>
    <property type="evidence" value="ECO:0007669"/>
    <property type="project" value="UniProtKB-KW"/>
</dbReference>
<keyword evidence="4" id="KW-0067">ATP-binding</keyword>
<dbReference type="GO" id="GO:0000045">
    <property type="term" value="P:autophagosome assembly"/>
    <property type="evidence" value="ECO:0007669"/>
    <property type="project" value="TreeGrafter"/>
</dbReference>
<protein>
    <submittedName>
        <fullName evidence="7">Serine/threonine-protein kinase ULK2</fullName>
    </submittedName>
</protein>
<dbReference type="PANTHER" id="PTHR24348:SF22">
    <property type="entry name" value="NON-SPECIFIC SERINE_THREONINE PROTEIN KINASE"/>
    <property type="match status" value="1"/>
</dbReference>
<dbReference type="SUPFAM" id="SSF56112">
    <property type="entry name" value="Protein kinase-like (PK-like)"/>
    <property type="match status" value="1"/>
</dbReference>
<dbReference type="GO" id="GO:0034045">
    <property type="term" value="C:phagophore assembly site membrane"/>
    <property type="evidence" value="ECO:0007669"/>
    <property type="project" value="TreeGrafter"/>
</dbReference>
<dbReference type="AlphaFoldDB" id="A0A8E0RZC7"/>
<dbReference type="GO" id="GO:0034727">
    <property type="term" value="P:piecemeal microautophagy of the nucleus"/>
    <property type="evidence" value="ECO:0007669"/>
    <property type="project" value="TreeGrafter"/>
</dbReference>
<name>A0A8E0RZC7_9TREM</name>
<proteinExistence type="predicted"/>
<dbReference type="PROSITE" id="PS50011">
    <property type="entry name" value="PROTEIN_KINASE_DOM"/>
    <property type="match status" value="1"/>
</dbReference>
<keyword evidence="8" id="KW-1185">Reference proteome</keyword>
<keyword evidence="2" id="KW-0547">Nucleotide-binding</keyword>
<evidence type="ECO:0000256" key="2">
    <source>
        <dbReference type="ARBA" id="ARBA00022741"/>
    </source>
</evidence>
<comment type="caution">
    <text evidence="7">The sequence shown here is derived from an EMBL/GenBank/DDBJ whole genome shotgun (WGS) entry which is preliminary data.</text>
</comment>
<evidence type="ECO:0000256" key="4">
    <source>
        <dbReference type="ARBA" id="ARBA00022840"/>
    </source>
</evidence>
<sequence length="823" mass="89630">MMAVTMCGSPMYMAPEVLMCRKYDAVADIWSMGIIVYQCLTGKAPFYASNPEALKNIYETSPCLKPKIPVTTSQLLRDLLLRMLVRKPSDRIDFASARTAGALAANTSNRGRRDLPPRAEGGGALIGTLGQGTGDGPYYLTSRNHATSRDKTPQRHPAVNKTHSPAHLTGRTFIPSSASPAYVDTQLQPSASPNIDEVDDEMSRTTVDEYFEDELDSSTLPLETDPPTRLTYGQTAPESTRGGYNMNAPPVPCRGSSVAWKTSLPNAHQGQNHLGYSRPPVTSTRAPVELETDENHVDDFVLVHSGDKEVDRYGRNAPYSAAEHYPLSHVGQIVTNPTAYLANHPRLQRTESPPLPDVTVVGSKIDDHTPPYRAGAPSQKCHAIPGGYEGTAGLRSARRPPSYPVKMIRVLTLSLSDATGHITTHGPPSKSLAPVDSAALRGHSVNRARETGQCHQQRELNPARSSNESDQVRLPNRVTPTGITDVISPAQASGEFATGVHPVRLRPYSGGGVLEYTANVPNGLLCAAADFSDEQLMDSQHNESIKTITMVLELCELLTELAERRASVLSDCVAAPAPEENIQTSSTAPTDQESHDESPVAQSDTGTDSSTSTGGLKFLSEAQRIVEQIVLYRRVLYYLEYVFDQVKKSCKDRRLKSTAIARQRLRDCNTLYHRCYIRLRQLARQSRRDDLIEPVGRLLANITANRLIFQYALVQSLQRYKAGITLLHGLRQHARTTNDKTLLGDCLRLLHDRINALRTTAAKADGCFAHSGRFADPNSSPASDCSGAPSQRANPLDRSFGDSPSGADCALAEASPLASSPIR</sequence>
<keyword evidence="3 7" id="KW-0418">Kinase</keyword>
<feature type="region of interest" description="Disordered" evidence="5">
    <location>
        <begin position="776"/>
        <end position="807"/>
    </location>
</feature>
<organism evidence="7 8">
    <name type="scientific">Fasciolopsis buskii</name>
    <dbReference type="NCBI Taxonomy" id="27845"/>
    <lineage>
        <taxon>Eukaryota</taxon>
        <taxon>Metazoa</taxon>
        <taxon>Spiralia</taxon>
        <taxon>Lophotrochozoa</taxon>
        <taxon>Platyhelminthes</taxon>
        <taxon>Trematoda</taxon>
        <taxon>Digenea</taxon>
        <taxon>Plagiorchiida</taxon>
        <taxon>Echinostomata</taxon>
        <taxon>Echinostomatoidea</taxon>
        <taxon>Fasciolidae</taxon>
        <taxon>Fasciolopsis</taxon>
    </lineage>
</organism>
<evidence type="ECO:0000256" key="1">
    <source>
        <dbReference type="ARBA" id="ARBA00022679"/>
    </source>
</evidence>
<feature type="compositionally biased region" description="Low complexity" evidence="5">
    <location>
        <begin position="603"/>
        <end position="613"/>
    </location>
</feature>
<dbReference type="InterPro" id="IPR045269">
    <property type="entry name" value="Atg1-like"/>
</dbReference>
<feature type="compositionally biased region" description="Basic and acidic residues" evidence="5">
    <location>
        <begin position="448"/>
        <end position="458"/>
    </location>
</feature>
<feature type="domain" description="Protein kinase" evidence="6">
    <location>
        <begin position="1"/>
        <end position="103"/>
    </location>
</feature>
<evidence type="ECO:0000313" key="8">
    <source>
        <dbReference type="Proteomes" id="UP000728185"/>
    </source>
</evidence>
<dbReference type="Proteomes" id="UP000728185">
    <property type="component" value="Unassembled WGS sequence"/>
</dbReference>
<feature type="region of interest" description="Disordered" evidence="5">
    <location>
        <begin position="147"/>
        <end position="169"/>
    </location>
</feature>
<dbReference type="InterPro" id="IPR011009">
    <property type="entry name" value="Kinase-like_dom_sf"/>
</dbReference>
<dbReference type="GO" id="GO:0042594">
    <property type="term" value="P:response to starvation"/>
    <property type="evidence" value="ECO:0007669"/>
    <property type="project" value="TreeGrafter"/>
</dbReference>
<evidence type="ECO:0000256" key="5">
    <source>
        <dbReference type="SAM" id="MobiDB-lite"/>
    </source>
</evidence>
<dbReference type="EMBL" id="LUCM01002310">
    <property type="protein sequence ID" value="KAA0197556.1"/>
    <property type="molecule type" value="Genomic_DNA"/>
</dbReference>
<evidence type="ECO:0000256" key="3">
    <source>
        <dbReference type="ARBA" id="ARBA00022777"/>
    </source>
</evidence>
<dbReference type="Gene3D" id="1.10.510.10">
    <property type="entry name" value="Transferase(Phosphotransferase) domain 1"/>
    <property type="match status" value="1"/>
</dbReference>
<feature type="compositionally biased region" description="Polar residues" evidence="5">
    <location>
        <begin position="777"/>
        <end position="793"/>
    </location>
</feature>
<accession>A0A8E0RZC7</accession>
<dbReference type="GO" id="GO:0061709">
    <property type="term" value="P:reticulophagy"/>
    <property type="evidence" value="ECO:0007669"/>
    <property type="project" value="TreeGrafter"/>
</dbReference>
<feature type="region of interest" description="Disordered" evidence="5">
    <location>
        <begin position="448"/>
        <end position="474"/>
    </location>
</feature>
<dbReference type="GO" id="GO:0000422">
    <property type="term" value="P:autophagy of mitochondrion"/>
    <property type="evidence" value="ECO:0007669"/>
    <property type="project" value="TreeGrafter"/>
</dbReference>
<dbReference type="PANTHER" id="PTHR24348">
    <property type="entry name" value="SERINE/THREONINE-PROTEIN KINASE UNC-51-RELATED"/>
    <property type="match status" value="1"/>
</dbReference>
<feature type="region of interest" description="Disordered" evidence="5">
    <location>
        <begin position="579"/>
        <end position="613"/>
    </location>
</feature>
<evidence type="ECO:0000313" key="7">
    <source>
        <dbReference type="EMBL" id="KAA0197556.1"/>
    </source>
</evidence>
<keyword evidence="1" id="KW-0808">Transferase</keyword>
<dbReference type="GO" id="GO:0005829">
    <property type="term" value="C:cytosol"/>
    <property type="evidence" value="ECO:0007669"/>
    <property type="project" value="TreeGrafter"/>
</dbReference>
<gene>
    <name evidence="7" type="ORF">FBUS_06532</name>
</gene>
<dbReference type="Pfam" id="PF00069">
    <property type="entry name" value="Pkinase"/>
    <property type="match status" value="1"/>
</dbReference>
<dbReference type="OrthoDB" id="346907at2759"/>
<reference evidence="7" key="1">
    <citation type="submission" date="2019-05" db="EMBL/GenBank/DDBJ databases">
        <title>Annotation for the trematode Fasciolopsis buski.</title>
        <authorList>
            <person name="Choi Y.-J."/>
        </authorList>
    </citation>
    <scope>NUCLEOTIDE SEQUENCE</scope>
    <source>
        <strain evidence="7">HT</strain>
        <tissue evidence="7">Whole worm</tissue>
    </source>
</reference>
<evidence type="ECO:0000259" key="6">
    <source>
        <dbReference type="PROSITE" id="PS50011"/>
    </source>
</evidence>
<dbReference type="GO" id="GO:0004674">
    <property type="term" value="F:protein serine/threonine kinase activity"/>
    <property type="evidence" value="ECO:0007669"/>
    <property type="project" value="InterPro"/>
</dbReference>
<dbReference type="GO" id="GO:0010506">
    <property type="term" value="P:regulation of autophagy"/>
    <property type="evidence" value="ECO:0007669"/>
    <property type="project" value="InterPro"/>
</dbReference>
<dbReference type="GO" id="GO:0005776">
    <property type="term" value="C:autophagosome"/>
    <property type="evidence" value="ECO:0007669"/>
    <property type="project" value="TreeGrafter"/>
</dbReference>